<gene>
    <name evidence="1" type="ORF">BU26DRAFT_424271</name>
</gene>
<name>A0A6A6IMS8_9PLEO</name>
<dbReference type="Pfam" id="PF10199">
    <property type="entry name" value="Adaptin_binding"/>
    <property type="match status" value="1"/>
</dbReference>
<proteinExistence type="predicted"/>
<dbReference type="PANTHER" id="PTHR28043">
    <property type="entry name" value="INCREASED RECOMBINATION CENTERS PROTEIN 6"/>
    <property type="match status" value="1"/>
</dbReference>
<dbReference type="GeneID" id="54576894"/>
<dbReference type="PANTHER" id="PTHR28043:SF1">
    <property type="entry name" value="INCREASED RECOMBINATION CENTERS PROTEIN 6"/>
    <property type="match status" value="1"/>
</dbReference>
<dbReference type="AlphaFoldDB" id="A0A6A6IMS8"/>
<organism evidence="1 2">
    <name type="scientific">Trematosphaeria pertusa</name>
    <dbReference type="NCBI Taxonomy" id="390896"/>
    <lineage>
        <taxon>Eukaryota</taxon>
        <taxon>Fungi</taxon>
        <taxon>Dikarya</taxon>
        <taxon>Ascomycota</taxon>
        <taxon>Pezizomycotina</taxon>
        <taxon>Dothideomycetes</taxon>
        <taxon>Pleosporomycetidae</taxon>
        <taxon>Pleosporales</taxon>
        <taxon>Massarineae</taxon>
        <taxon>Trematosphaeriaceae</taxon>
        <taxon>Trematosphaeria</taxon>
    </lineage>
</organism>
<dbReference type="Proteomes" id="UP000800094">
    <property type="component" value="Unassembled WGS sequence"/>
</dbReference>
<evidence type="ECO:0000313" key="2">
    <source>
        <dbReference type="Proteomes" id="UP000800094"/>
    </source>
</evidence>
<dbReference type="GO" id="GO:0016192">
    <property type="term" value="P:vesicle-mediated transport"/>
    <property type="evidence" value="ECO:0007669"/>
    <property type="project" value="InterPro"/>
</dbReference>
<sequence>MEIRHPRRILAVGAPESGVLNLLRDLTGSAPELVSDTTAGLSHEWHLETKYYTAKLPIWIDEIPIVSEWRSEFTKPEAREVVSVLAAWIFCFRKPVTNKDVEVVKETLQAIADVIEKACGYSGEMVCLAVAMPQSTTPYLEKSAEEWEEVCMEYGFEFVDSEAKGKNEFGEDMGIKRVEEALKANEWDGDSGAADLGFDEEEEFGEGLDAEEREMGMELFGMKNAVHGLEEDEEAQVEELENLMRRMVAIKDIGEDMPEADRKRFAAKAVNDLMKDL</sequence>
<dbReference type="InterPro" id="IPR034627">
    <property type="entry name" value="Irc6"/>
</dbReference>
<evidence type="ECO:0008006" key="3">
    <source>
        <dbReference type="Google" id="ProtNLM"/>
    </source>
</evidence>
<dbReference type="Gene3D" id="3.40.50.11960">
    <property type="match status" value="1"/>
</dbReference>
<accession>A0A6A6IMS8</accession>
<evidence type="ECO:0000313" key="1">
    <source>
        <dbReference type="EMBL" id="KAF2251537.1"/>
    </source>
</evidence>
<dbReference type="GO" id="GO:0030674">
    <property type="term" value="F:protein-macromolecule adaptor activity"/>
    <property type="evidence" value="ECO:0007669"/>
    <property type="project" value="TreeGrafter"/>
</dbReference>
<reference evidence="1" key="1">
    <citation type="journal article" date="2020" name="Stud. Mycol.">
        <title>101 Dothideomycetes genomes: a test case for predicting lifestyles and emergence of pathogens.</title>
        <authorList>
            <person name="Haridas S."/>
            <person name="Albert R."/>
            <person name="Binder M."/>
            <person name="Bloem J."/>
            <person name="Labutti K."/>
            <person name="Salamov A."/>
            <person name="Andreopoulos B."/>
            <person name="Baker S."/>
            <person name="Barry K."/>
            <person name="Bills G."/>
            <person name="Bluhm B."/>
            <person name="Cannon C."/>
            <person name="Castanera R."/>
            <person name="Culley D."/>
            <person name="Daum C."/>
            <person name="Ezra D."/>
            <person name="Gonzalez J."/>
            <person name="Henrissat B."/>
            <person name="Kuo A."/>
            <person name="Liang C."/>
            <person name="Lipzen A."/>
            <person name="Lutzoni F."/>
            <person name="Magnuson J."/>
            <person name="Mondo S."/>
            <person name="Nolan M."/>
            <person name="Ohm R."/>
            <person name="Pangilinan J."/>
            <person name="Park H.-J."/>
            <person name="Ramirez L."/>
            <person name="Alfaro M."/>
            <person name="Sun H."/>
            <person name="Tritt A."/>
            <person name="Yoshinaga Y."/>
            <person name="Zwiers L.-H."/>
            <person name="Turgeon B."/>
            <person name="Goodwin S."/>
            <person name="Spatafora J."/>
            <person name="Crous P."/>
            <person name="Grigoriev I."/>
        </authorList>
    </citation>
    <scope>NUCLEOTIDE SEQUENCE</scope>
    <source>
        <strain evidence="1">CBS 122368</strain>
    </source>
</reference>
<protein>
    <recommendedName>
        <fullName evidence="3">Alpha and gamma adaptin binding protein p34</fullName>
    </recommendedName>
</protein>
<dbReference type="OrthoDB" id="10261384at2759"/>
<dbReference type="EMBL" id="ML987193">
    <property type="protein sequence ID" value="KAF2251537.1"/>
    <property type="molecule type" value="Genomic_DNA"/>
</dbReference>
<dbReference type="RefSeq" id="XP_033686541.1">
    <property type="nucleotide sequence ID" value="XM_033823564.1"/>
</dbReference>
<keyword evidence="2" id="KW-1185">Reference proteome</keyword>